<reference evidence="3" key="1">
    <citation type="journal article" date="2019" name="Int. J. Syst. Evol. Microbiol.">
        <title>The Global Catalogue of Microorganisms (GCM) 10K type strain sequencing project: providing services to taxonomists for standard genome sequencing and annotation.</title>
        <authorList>
            <consortium name="The Broad Institute Genomics Platform"/>
            <consortium name="The Broad Institute Genome Sequencing Center for Infectious Disease"/>
            <person name="Wu L."/>
            <person name="Ma J."/>
        </authorList>
    </citation>
    <scope>NUCLEOTIDE SEQUENCE [LARGE SCALE GENOMIC DNA]</scope>
    <source>
        <strain evidence="3">CCM 8604</strain>
    </source>
</reference>
<dbReference type="InterPro" id="IPR019734">
    <property type="entry name" value="TPR_rpt"/>
</dbReference>
<dbReference type="Pfam" id="PF13424">
    <property type="entry name" value="TPR_12"/>
    <property type="match status" value="1"/>
</dbReference>
<keyword evidence="3" id="KW-1185">Reference proteome</keyword>
<protein>
    <submittedName>
        <fullName evidence="2">DUF4037 domain-containing protein</fullName>
    </submittedName>
</protein>
<evidence type="ECO:0000259" key="1">
    <source>
        <dbReference type="Pfam" id="PF13228"/>
    </source>
</evidence>
<dbReference type="SUPFAM" id="SSF48452">
    <property type="entry name" value="TPR-like"/>
    <property type="match status" value="1"/>
</dbReference>
<dbReference type="SMART" id="SM00028">
    <property type="entry name" value="TPR"/>
    <property type="match status" value="3"/>
</dbReference>
<dbReference type="Gene3D" id="1.25.40.10">
    <property type="entry name" value="Tetratricopeptide repeat domain"/>
    <property type="match status" value="3"/>
</dbReference>
<dbReference type="InterPro" id="IPR011990">
    <property type="entry name" value="TPR-like_helical_dom_sf"/>
</dbReference>
<dbReference type="RefSeq" id="WP_377937599.1">
    <property type="nucleotide sequence ID" value="NZ_JBHTHQ010000006.1"/>
</dbReference>
<dbReference type="Pfam" id="PF13228">
    <property type="entry name" value="DUF4037"/>
    <property type="match status" value="1"/>
</dbReference>
<gene>
    <name evidence="2" type="ORF">ACFQY8_00550</name>
</gene>
<comment type="caution">
    <text evidence="2">The sequence shown here is derived from an EMBL/GenBank/DDBJ whole genome shotgun (WGS) entry which is preliminary data.</text>
</comment>
<feature type="domain" description="DUF4037" evidence="1">
    <location>
        <begin position="433"/>
        <end position="535"/>
    </location>
</feature>
<dbReference type="EMBL" id="JBHTHQ010000006">
    <property type="protein sequence ID" value="MFD0704247.1"/>
    <property type="molecule type" value="Genomic_DNA"/>
</dbReference>
<accession>A0ABW2Y1W6</accession>
<name>A0ABW2Y1W6_9BIFI</name>
<dbReference type="Proteomes" id="UP001597036">
    <property type="component" value="Unassembled WGS sequence"/>
</dbReference>
<sequence>MLKNFSPSLTRFFSENRATTDALPYLERALKDAKQANNEEAELTVICELLGFNRSHRRHAENHKLCERALALRDALRLDDTGQGTVVLIDVATAYRAAGDYENARTCYALAENEASHTLPNTDRRKASLYNNLSLLYSETGQLTQARTALLHALDLIRIASVNPDADIDVATTLTNIGLLELQIFSKKNPDKKALPSTFSETLSEALAHTKQAVAMYEKHEELRASSHYASALAGYAQVLFMNGRAQESLDYYDRALGIIKTKYGEESDYFETTQTNADIVRDFLKKSPVKGRTPHQASKQRLSGLELSRAYWNAYGDVLFGGSDGMKDLRSRAAIGLAGYGSECFGFDDEFSTDHDFGPRFCVWLTNEDFQQFGAELQERYDKLPSSFLGYDRSVRTPRNIRRDGVMSIDSFFMDTVALTAAPTAYGEEHVWLSLREELLATATNGQVFADPFGAFSSRRNAFKHMPEDVRLYLISEKLGMISQTGQYNFPRMMKRGDVSAARLAIAEFTNNVISLIFLLNNPASVGYAPYYKWKFAALRKLSRRMGTRLTDLTPLLEDNLGDPHKDKISRICARILEQLLTDGLTTSTEDFLEWQRPYIEEHITQEFRERIS</sequence>
<organism evidence="2 3">
    <name type="scientific">Alloscardovia venturai</name>
    <dbReference type="NCBI Taxonomy" id="1769421"/>
    <lineage>
        <taxon>Bacteria</taxon>
        <taxon>Bacillati</taxon>
        <taxon>Actinomycetota</taxon>
        <taxon>Actinomycetes</taxon>
        <taxon>Bifidobacteriales</taxon>
        <taxon>Bifidobacteriaceae</taxon>
        <taxon>Alloscardovia</taxon>
    </lineage>
</organism>
<evidence type="ECO:0000313" key="2">
    <source>
        <dbReference type="EMBL" id="MFD0704247.1"/>
    </source>
</evidence>
<evidence type="ECO:0000313" key="3">
    <source>
        <dbReference type="Proteomes" id="UP001597036"/>
    </source>
</evidence>
<dbReference type="InterPro" id="IPR025117">
    <property type="entry name" value="DUF4037"/>
</dbReference>
<proteinExistence type="predicted"/>